<evidence type="ECO:0000256" key="2">
    <source>
        <dbReference type="ARBA" id="ARBA00004164"/>
    </source>
</evidence>
<keyword evidence="4" id="KW-0813">Transport</keyword>
<feature type="compositionally biased region" description="Polar residues" evidence="13">
    <location>
        <begin position="216"/>
        <end position="228"/>
    </location>
</feature>
<evidence type="ECO:0000256" key="3">
    <source>
        <dbReference type="ARBA" id="ARBA00013714"/>
    </source>
</evidence>
<name>A0A9P4UM61_9PEZI</name>
<dbReference type="GO" id="GO:0015035">
    <property type="term" value="F:protein-disulfide reductase activity"/>
    <property type="evidence" value="ECO:0007669"/>
    <property type="project" value="InterPro"/>
</dbReference>
<dbReference type="PANTHER" id="PTHR21622:SF0">
    <property type="entry name" value="COILED-COIL-HELIX-COILED-COIL-HELIX DOMAIN CONTAINING 4"/>
    <property type="match status" value="1"/>
</dbReference>
<feature type="region of interest" description="Disordered" evidence="13">
    <location>
        <begin position="200"/>
        <end position="275"/>
    </location>
</feature>
<feature type="compositionally biased region" description="Basic and acidic residues" evidence="13">
    <location>
        <begin position="233"/>
        <end position="275"/>
    </location>
</feature>
<accession>A0A9P4UM61</accession>
<evidence type="ECO:0000256" key="7">
    <source>
        <dbReference type="ARBA" id="ARBA00023010"/>
    </source>
</evidence>
<dbReference type="PROSITE" id="PS51808">
    <property type="entry name" value="CHCH"/>
    <property type="match status" value="1"/>
</dbReference>
<keyword evidence="5" id="KW-0653">Protein transport</keyword>
<comment type="caution">
    <text evidence="14">The sequence shown here is derived from an EMBL/GenBank/DDBJ whole genome shotgun (WGS) entry which is preliminary data.</text>
</comment>
<protein>
    <recommendedName>
        <fullName evidence="3">Mitochondrial intermembrane space import and assembly protein 40</fullName>
    </recommendedName>
    <alternativeName>
        <fullName evidence="12">Mitochondrial import inner membrane translocase TIM40</fullName>
    </alternativeName>
</protein>
<evidence type="ECO:0000256" key="13">
    <source>
        <dbReference type="SAM" id="MobiDB-lite"/>
    </source>
</evidence>
<keyword evidence="10" id="KW-0676">Redox-active center</keyword>
<evidence type="ECO:0000256" key="4">
    <source>
        <dbReference type="ARBA" id="ARBA00022448"/>
    </source>
</evidence>
<comment type="function">
    <text evidence="11">Required for the import and folding of small cysteine-containing proteins (small Tim) in the mitochondrial intermembrane space (IMS). Forms a redox cycle with ERV1 that involves a disulfide relay system. Precursor proteins to be imported into the IMS are translocated in their reduced form into the mitochondria. The oxidized form of MIA40 forms a transient intermolecular disulfide bridge with the reduced precursor protein, resulting in oxidation of the precursor protein that now contains an intramolecular disulfide bond and is able to undergo folding in the IMS.</text>
</comment>
<keyword evidence="15" id="KW-1185">Reference proteome</keyword>
<dbReference type="Gene3D" id="1.10.287.2900">
    <property type="match status" value="1"/>
</dbReference>
<reference evidence="14" key="1">
    <citation type="journal article" date="2020" name="Stud. Mycol.">
        <title>101 Dothideomycetes genomes: a test case for predicting lifestyles and emergence of pathogens.</title>
        <authorList>
            <person name="Haridas S."/>
            <person name="Albert R."/>
            <person name="Binder M."/>
            <person name="Bloem J."/>
            <person name="Labutti K."/>
            <person name="Salamov A."/>
            <person name="Andreopoulos B."/>
            <person name="Baker S."/>
            <person name="Barry K."/>
            <person name="Bills G."/>
            <person name="Bluhm B."/>
            <person name="Cannon C."/>
            <person name="Castanera R."/>
            <person name="Culley D."/>
            <person name="Daum C."/>
            <person name="Ezra D."/>
            <person name="Gonzalez J."/>
            <person name="Henrissat B."/>
            <person name="Kuo A."/>
            <person name="Liang C."/>
            <person name="Lipzen A."/>
            <person name="Lutzoni F."/>
            <person name="Magnuson J."/>
            <person name="Mondo S."/>
            <person name="Nolan M."/>
            <person name="Ohm R."/>
            <person name="Pangilinan J."/>
            <person name="Park H.-J."/>
            <person name="Ramirez L."/>
            <person name="Alfaro M."/>
            <person name="Sun H."/>
            <person name="Tritt A."/>
            <person name="Yoshinaga Y."/>
            <person name="Zwiers L.-H."/>
            <person name="Turgeon B."/>
            <person name="Goodwin S."/>
            <person name="Spatafora J."/>
            <person name="Crous P."/>
            <person name="Grigoriev I."/>
        </authorList>
    </citation>
    <scope>NUCLEOTIDE SEQUENCE</scope>
    <source>
        <strain evidence="14">CBS 116435</strain>
    </source>
</reference>
<keyword evidence="8" id="KW-0496">Mitochondrion</keyword>
<evidence type="ECO:0000313" key="14">
    <source>
        <dbReference type="EMBL" id="KAF2719249.1"/>
    </source>
</evidence>
<comment type="cofactor">
    <cofactor evidence="1">
        <name>Cu(2+)</name>
        <dbReference type="ChEBI" id="CHEBI:29036"/>
    </cofactor>
</comment>
<feature type="region of interest" description="Disordered" evidence="13">
    <location>
        <begin position="107"/>
        <end position="135"/>
    </location>
</feature>
<dbReference type="EMBL" id="MU003813">
    <property type="protein sequence ID" value="KAF2719249.1"/>
    <property type="molecule type" value="Genomic_DNA"/>
</dbReference>
<comment type="subcellular location">
    <subcellularLocation>
        <location evidence="2">Mitochondrion inner membrane</location>
        <topology evidence="2">Single-pass type II membrane protein</topology>
        <orientation evidence="2">Intermembrane side</orientation>
    </subcellularLocation>
</comment>
<evidence type="ECO:0000256" key="10">
    <source>
        <dbReference type="ARBA" id="ARBA00023284"/>
    </source>
</evidence>
<keyword evidence="7" id="KW-0811">Translocation</keyword>
<dbReference type="OrthoDB" id="7481291at2759"/>
<evidence type="ECO:0000256" key="11">
    <source>
        <dbReference type="ARBA" id="ARBA00024980"/>
    </source>
</evidence>
<sequence>MFRPTLRSAVPSLGTVASSSLRTQPVRRFLSTAPHKKSRSWKSSVARWGAAGGLLYWYNTAVVFAEEPAYATHAPPETSQESETYQTLDAIAQQRRGSQTKAQIYDEQHASGSAPAPFPDSPGGLEEEASQQGAFNEETGEINWECPCLGGMAHGPCGEQFRAAFSCFVFSKEEPKGVDCIEHFKTMQNCFRDHPDVYGAELEDDEAPPSGAADDSTPQQGTAIPSTEASDEVAAKHERAVAAKEQVEKDHGSLAEADHMVPKAWHDTTEDNRQK</sequence>
<dbReference type="GO" id="GO:0005758">
    <property type="term" value="C:mitochondrial intermembrane space"/>
    <property type="evidence" value="ECO:0007669"/>
    <property type="project" value="TreeGrafter"/>
</dbReference>
<evidence type="ECO:0000256" key="5">
    <source>
        <dbReference type="ARBA" id="ARBA00022927"/>
    </source>
</evidence>
<dbReference type="Proteomes" id="UP000799441">
    <property type="component" value="Unassembled WGS sequence"/>
</dbReference>
<evidence type="ECO:0000256" key="8">
    <source>
        <dbReference type="ARBA" id="ARBA00023128"/>
    </source>
</evidence>
<dbReference type="PANTHER" id="PTHR21622">
    <property type="entry name" value="COILED-COIL-HELIX-COILED-COIL-HELIX DOMAIN CONTAINING 4"/>
    <property type="match status" value="1"/>
</dbReference>
<keyword evidence="9" id="KW-1015">Disulfide bond</keyword>
<dbReference type="AlphaFoldDB" id="A0A9P4UM61"/>
<evidence type="ECO:0000256" key="12">
    <source>
        <dbReference type="ARBA" id="ARBA00033150"/>
    </source>
</evidence>
<dbReference type="GO" id="GO:0005743">
    <property type="term" value="C:mitochondrial inner membrane"/>
    <property type="evidence" value="ECO:0007669"/>
    <property type="project" value="UniProtKB-SubCell"/>
</dbReference>
<organism evidence="14 15">
    <name type="scientific">Polychaeton citri CBS 116435</name>
    <dbReference type="NCBI Taxonomy" id="1314669"/>
    <lineage>
        <taxon>Eukaryota</taxon>
        <taxon>Fungi</taxon>
        <taxon>Dikarya</taxon>
        <taxon>Ascomycota</taxon>
        <taxon>Pezizomycotina</taxon>
        <taxon>Dothideomycetes</taxon>
        <taxon>Dothideomycetidae</taxon>
        <taxon>Capnodiales</taxon>
        <taxon>Capnodiaceae</taxon>
        <taxon>Polychaeton</taxon>
    </lineage>
</organism>
<evidence type="ECO:0000313" key="15">
    <source>
        <dbReference type="Proteomes" id="UP000799441"/>
    </source>
</evidence>
<dbReference type="GO" id="GO:0045041">
    <property type="term" value="P:protein import into mitochondrial intermembrane space"/>
    <property type="evidence" value="ECO:0007669"/>
    <property type="project" value="InterPro"/>
</dbReference>
<evidence type="ECO:0000256" key="6">
    <source>
        <dbReference type="ARBA" id="ARBA00023002"/>
    </source>
</evidence>
<dbReference type="InterPro" id="IPR039289">
    <property type="entry name" value="CHCHD4"/>
</dbReference>
<evidence type="ECO:0000256" key="9">
    <source>
        <dbReference type="ARBA" id="ARBA00023157"/>
    </source>
</evidence>
<keyword evidence="6" id="KW-0560">Oxidoreductase</keyword>
<gene>
    <name evidence="14" type="ORF">K431DRAFT_286845</name>
</gene>
<evidence type="ECO:0000256" key="1">
    <source>
        <dbReference type="ARBA" id="ARBA00001973"/>
    </source>
</evidence>
<proteinExistence type="predicted"/>